<name>A0A164WJG0_9AGAM</name>
<evidence type="ECO:0000313" key="2">
    <source>
        <dbReference type="Proteomes" id="UP000076722"/>
    </source>
</evidence>
<protein>
    <submittedName>
        <fullName evidence="1">Uncharacterized protein</fullName>
    </submittedName>
</protein>
<proteinExistence type="predicted"/>
<keyword evidence="2" id="KW-1185">Reference proteome</keyword>
<dbReference type="AlphaFoldDB" id="A0A164WJG0"/>
<reference evidence="1 2" key="1">
    <citation type="journal article" date="2016" name="Mol. Biol. Evol.">
        <title>Comparative Genomics of Early-Diverging Mushroom-Forming Fungi Provides Insights into the Origins of Lignocellulose Decay Capabilities.</title>
        <authorList>
            <person name="Nagy L.G."/>
            <person name="Riley R."/>
            <person name="Tritt A."/>
            <person name="Adam C."/>
            <person name="Daum C."/>
            <person name="Floudas D."/>
            <person name="Sun H."/>
            <person name="Yadav J.S."/>
            <person name="Pangilinan J."/>
            <person name="Larsson K.H."/>
            <person name="Matsuura K."/>
            <person name="Barry K."/>
            <person name="Labutti K."/>
            <person name="Kuo R."/>
            <person name="Ohm R.A."/>
            <person name="Bhattacharya S.S."/>
            <person name="Shirouzu T."/>
            <person name="Yoshinaga Y."/>
            <person name="Martin F.M."/>
            <person name="Grigoriev I.V."/>
            <person name="Hibbett D.S."/>
        </authorList>
    </citation>
    <scope>NUCLEOTIDE SEQUENCE [LARGE SCALE GENOMIC DNA]</scope>
    <source>
        <strain evidence="1 2">HHB9708</strain>
    </source>
</reference>
<evidence type="ECO:0000313" key="1">
    <source>
        <dbReference type="EMBL" id="KZS95098.1"/>
    </source>
</evidence>
<dbReference type="EMBL" id="KV419402">
    <property type="protein sequence ID" value="KZS95098.1"/>
    <property type="molecule type" value="Genomic_DNA"/>
</dbReference>
<accession>A0A164WJG0</accession>
<gene>
    <name evidence="1" type="ORF">SISNIDRAFT_452415</name>
</gene>
<sequence>MFVFNRHVNVIQGSRLKAADTVSPQERVNAIMKSFLLASSPVLSTQSSDSPSIYHYLFVRSIDCRFMGKVSAVCHLQLHL</sequence>
<dbReference type="Proteomes" id="UP000076722">
    <property type="component" value="Unassembled WGS sequence"/>
</dbReference>
<organism evidence="1 2">
    <name type="scientific">Sistotremastrum niveocremeum HHB9708</name>
    <dbReference type="NCBI Taxonomy" id="1314777"/>
    <lineage>
        <taxon>Eukaryota</taxon>
        <taxon>Fungi</taxon>
        <taxon>Dikarya</taxon>
        <taxon>Basidiomycota</taxon>
        <taxon>Agaricomycotina</taxon>
        <taxon>Agaricomycetes</taxon>
        <taxon>Sistotremastrales</taxon>
        <taxon>Sistotremastraceae</taxon>
        <taxon>Sertulicium</taxon>
        <taxon>Sertulicium niveocremeum</taxon>
    </lineage>
</organism>